<dbReference type="GO" id="GO:0046872">
    <property type="term" value="F:metal ion binding"/>
    <property type="evidence" value="ECO:0007669"/>
    <property type="project" value="UniProtKB-KW"/>
</dbReference>
<organism evidence="4 5">
    <name type="scientific">Microcystis aeruginosa NIES-2520</name>
    <dbReference type="NCBI Taxonomy" id="2303982"/>
    <lineage>
        <taxon>Bacteria</taxon>
        <taxon>Bacillati</taxon>
        <taxon>Cyanobacteriota</taxon>
        <taxon>Cyanophyceae</taxon>
        <taxon>Oscillatoriophycideae</taxon>
        <taxon>Chroococcales</taxon>
        <taxon>Microcystaceae</taxon>
        <taxon>Microcystis</taxon>
    </lineage>
</organism>
<dbReference type="Gene3D" id="3.90.550.10">
    <property type="entry name" value="Spore Coat Polysaccharide Biosynthesis Protein SpsA, Chain A"/>
    <property type="match status" value="1"/>
</dbReference>
<reference evidence="4 5" key="1">
    <citation type="submission" date="2018-09" db="EMBL/GenBank/DDBJ databases">
        <title>Evolutionary history of phycoerythrin pigmentation in the water bloom-forming cyanobacterium Microcystis aeruginosa.</title>
        <authorList>
            <person name="Tanabe Y."/>
            <person name="Tanabe Y."/>
            <person name="Yamaguchi H."/>
        </authorList>
    </citation>
    <scope>NUCLEOTIDE SEQUENCE [LARGE SCALE GENOMIC DNA]</scope>
    <source>
        <strain evidence="4 5">NIES-2520</strain>
    </source>
</reference>
<dbReference type="PANTHER" id="PTHR13778:SF47">
    <property type="entry name" value="LIPOPOLYSACCHARIDE 1,3-GALACTOSYLTRANSFERASE"/>
    <property type="match status" value="1"/>
</dbReference>
<keyword evidence="2" id="KW-0808">Transferase</keyword>
<evidence type="ECO:0000256" key="2">
    <source>
        <dbReference type="ARBA" id="ARBA00022679"/>
    </source>
</evidence>
<keyword evidence="3" id="KW-0479">Metal-binding</keyword>
<evidence type="ECO:0000256" key="3">
    <source>
        <dbReference type="ARBA" id="ARBA00022723"/>
    </source>
</evidence>
<dbReference type="Pfam" id="PF01501">
    <property type="entry name" value="Glyco_transf_8"/>
    <property type="match status" value="1"/>
</dbReference>
<evidence type="ECO:0000256" key="1">
    <source>
        <dbReference type="ARBA" id="ARBA00022676"/>
    </source>
</evidence>
<dbReference type="InterPro" id="IPR002495">
    <property type="entry name" value="Glyco_trans_8"/>
</dbReference>
<dbReference type="InterPro" id="IPR050748">
    <property type="entry name" value="Glycosyltrans_8_dom-fam"/>
</dbReference>
<protein>
    <submittedName>
        <fullName evidence="4">General stress protein A</fullName>
    </submittedName>
</protein>
<evidence type="ECO:0000313" key="5">
    <source>
        <dbReference type="Proteomes" id="UP000324917"/>
    </source>
</evidence>
<dbReference type="RefSeq" id="WP_149987578.1">
    <property type="nucleotide sequence ID" value="NZ_BHVP01000072.1"/>
</dbReference>
<dbReference type="GO" id="GO:0016757">
    <property type="term" value="F:glycosyltransferase activity"/>
    <property type="evidence" value="ECO:0007669"/>
    <property type="project" value="UniProtKB-KW"/>
</dbReference>
<dbReference type="Proteomes" id="UP000324917">
    <property type="component" value="Unassembled WGS sequence"/>
</dbReference>
<dbReference type="PANTHER" id="PTHR13778">
    <property type="entry name" value="GLYCOSYLTRANSFERASE 8 DOMAIN-CONTAINING PROTEIN"/>
    <property type="match status" value="1"/>
</dbReference>
<dbReference type="AlphaFoldDB" id="A0A5A5RIQ9"/>
<proteinExistence type="predicted"/>
<name>A0A5A5RIQ9_MICAE</name>
<keyword evidence="1" id="KW-0328">Glycosyltransferase</keyword>
<dbReference type="InterPro" id="IPR029044">
    <property type="entry name" value="Nucleotide-diphossugar_trans"/>
</dbReference>
<gene>
    <name evidence="4" type="primary">gspA</name>
    <name evidence="4" type="ORF">MiTe_03268</name>
</gene>
<comment type="caution">
    <text evidence="4">The sequence shown here is derived from an EMBL/GenBank/DDBJ whole genome shotgun (WGS) entry which is preliminary data.</text>
</comment>
<dbReference type="EMBL" id="BHVP01000072">
    <property type="protein sequence ID" value="GCA76423.1"/>
    <property type="molecule type" value="Genomic_DNA"/>
</dbReference>
<sequence>MNIVFCFDKNYEQHFGVALTSVILSNINCHINLYLITDVVDDDLKEKLIRLSKTYDISFQYYTIDSPEKLDNLKVSAHISKAAYYRLLIPDILPVSIDKVLYLDSDLVVKSSLEELYNLEIADEYFLAAHGSRKKRFFNSGVMLLNLKKWREENLSERVIDFALNNESILIHWDQTALNNIVGSDFLPIGIRWNLQVDLGTKKHERHESSLNFDDAKIVHFIGSRKPWYFWSLDKRKKIYDYYLNQSLWSMTKWRSILKQIGYLQTMLAKILKA</sequence>
<dbReference type="SUPFAM" id="SSF53448">
    <property type="entry name" value="Nucleotide-diphospho-sugar transferases"/>
    <property type="match status" value="1"/>
</dbReference>
<dbReference type="CDD" id="cd04194">
    <property type="entry name" value="GT8_A4GalT_like"/>
    <property type="match status" value="1"/>
</dbReference>
<evidence type="ECO:0000313" key="4">
    <source>
        <dbReference type="EMBL" id="GCA76423.1"/>
    </source>
</evidence>
<accession>A0A5A5RIQ9</accession>